<dbReference type="PANTHER" id="PTHR36385">
    <property type="entry name" value="OS07G0562900 PROTEIN"/>
    <property type="match status" value="1"/>
</dbReference>
<evidence type="ECO:0000313" key="3">
    <source>
        <dbReference type="Proteomes" id="UP000249390"/>
    </source>
</evidence>
<proteinExistence type="predicted"/>
<dbReference type="PANTHER" id="PTHR36385:SF1">
    <property type="entry name" value="OS07G0562900 PROTEIN"/>
    <property type="match status" value="1"/>
</dbReference>
<feature type="region of interest" description="Disordered" evidence="1">
    <location>
        <begin position="1"/>
        <end position="22"/>
    </location>
</feature>
<protein>
    <submittedName>
        <fullName evidence="2">Uncharacterized protein</fullName>
    </submittedName>
</protein>
<evidence type="ECO:0000313" key="2">
    <source>
        <dbReference type="EMBL" id="RAL40964.1"/>
    </source>
</evidence>
<reference evidence="2 3" key="1">
    <citation type="submission" date="2018-06" db="EMBL/GenBank/DDBJ databases">
        <title>The Genome of Cuscuta australis (Dodder) Provides Insight into the Evolution of Plant Parasitism.</title>
        <authorList>
            <person name="Liu H."/>
        </authorList>
    </citation>
    <scope>NUCLEOTIDE SEQUENCE [LARGE SCALE GENOMIC DNA]</scope>
    <source>
        <strain evidence="3">cv. Yunnan</strain>
        <tissue evidence="2">Vines</tissue>
    </source>
</reference>
<organism evidence="2 3">
    <name type="scientific">Cuscuta australis</name>
    <dbReference type="NCBI Taxonomy" id="267555"/>
    <lineage>
        <taxon>Eukaryota</taxon>
        <taxon>Viridiplantae</taxon>
        <taxon>Streptophyta</taxon>
        <taxon>Embryophyta</taxon>
        <taxon>Tracheophyta</taxon>
        <taxon>Spermatophyta</taxon>
        <taxon>Magnoliopsida</taxon>
        <taxon>eudicotyledons</taxon>
        <taxon>Gunneridae</taxon>
        <taxon>Pentapetalae</taxon>
        <taxon>asterids</taxon>
        <taxon>lamiids</taxon>
        <taxon>Solanales</taxon>
        <taxon>Convolvulaceae</taxon>
        <taxon>Cuscuteae</taxon>
        <taxon>Cuscuta</taxon>
        <taxon>Cuscuta subgen. Grammica</taxon>
        <taxon>Cuscuta sect. Cleistogrammica</taxon>
    </lineage>
</organism>
<evidence type="ECO:0000256" key="1">
    <source>
        <dbReference type="SAM" id="MobiDB-lite"/>
    </source>
</evidence>
<dbReference type="Proteomes" id="UP000249390">
    <property type="component" value="Unassembled WGS sequence"/>
</dbReference>
<keyword evidence="3" id="KW-1185">Reference proteome</keyword>
<feature type="compositionally biased region" description="Basic residues" evidence="1">
    <location>
        <begin position="1"/>
        <end position="11"/>
    </location>
</feature>
<accession>A0A328D6B5</accession>
<name>A0A328D6B5_9ASTE</name>
<sequence>MAKNRNKKKKNGVAPMDLAGNQTEKVFQGVSDMDTSEASAPTPSATAIHTKVKNVQMKRKKNARKKKAIAKAVAKREKSEEKVLKSEVKLKRIRFAKTLKRSVVCRPIL</sequence>
<dbReference type="EMBL" id="NQVE01000192">
    <property type="protein sequence ID" value="RAL40964.1"/>
    <property type="molecule type" value="Genomic_DNA"/>
</dbReference>
<gene>
    <name evidence="2" type="ORF">DM860_008662</name>
</gene>
<dbReference type="AlphaFoldDB" id="A0A328D6B5"/>
<comment type="caution">
    <text evidence="2">The sequence shown here is derived from an EMBL/GenBank/DDBJ whole genome shotgun (WGS) entry which is preliminary data.</text>
</comment>